<dbReference type="OrthoDB" id="9812656at2"/>
<dbReference type="InterPro" id="IPR029068">
    <property type="entry name" value="Glyas_Bleomycin-R_OHBP_Dase"/>
</dbReference>
<organism evidence="1 2">
    <name type="scientific">Arcobacter nitrofigilis (strain ATCC 33309 / DSM 7299 / CCUG 15893 / LMG 7604 / NCTC 12251 / CI)</name>
    <name type="common">Campylobacter nitrofigilis</name>
    <dbReference type="NCBI Taxonomy" id="572480"/>
    <lineage>
        <taxon>Bacteria</taxon>
        <taxon>Pseudomonadati</taxon>
        <taxon>Campylobacterota</taxon>
        <taxon>Epsilonproteobacteria</taxon>
        <taxon>Campylobacterales</taxon>
        <taxon>Arcobacteraceae</taxon>
        <taxon>Arcobacter</taxon>
    </lineage>
</organism>
<keyword evidence="2" id="KW-1185">Reference proteome</keyword>
<dbReference type="STRING" id="572480.Arnit_1392"/>
<dbReference type="SUPFAM" id="SSF54593">
    <property type="entry name" value="Glyoxalase/Bleomycin resistance protein/Dihydroxybiphenyl dioxygenase"/>
    <property type="match status" value="1"/>
</dbReference>
<dbReference type="HOGENOM" id="CLU_142293_0_0_7"/>
<proteinExistence type="predicted"/>
<dbReference type="RefSeq" id="WP_013135195.1">
    <property type="nucleotide sequence ID" value="NC_014166.1"/>
</dbReference>
<evidence type="ECO:0000313" key="2">
    <source>
        <dbReference type="Proteomes" id="UP000000939"/>
    </source>
</evidence>
<evidence type="ECO:0008006" key="3">
    <source>
        <dbReference type="Google" id="ProtNLM"/>
    </source>
</evidence>
<dbReference type="eggNOG" id="COG0346">
    <property type="taxonomic scope" value="Bacteria"/>
</dbReference>
<protein>
    <recommendedName>
        <fullName evidence="3">VOC domain-containing protein</fullName>
    </recommendedName>
</protein>
<reference evidence="1 2" key="1">
    <citation type="journal article" date="2010" name="Stand. Genomic Sci.">
        <title>Complete genome sequence of Arcobacter nitrofigilis type strain (CI).</title>
        <authorList>
            <person name="Pati A."/>
            <person name="Gronow S."/>
            <person name="Lapidus A."/>
            <person name="Copeland A."/>
            <person name="Glavina Del Rio T."/>
            <person name="Nolan M."/>
            <person name="Lucas S."/>
            <person name="Tice H."/>
            <person name="Cheng J.F."/>
            <person name="Han C."/>
            <person name="Chertkov O."/>
            <person name="Bruce D."/>
            <person name="Tapia R."/>
            <person name="Goodwin L."/>
            <person name="Pitluck S."/>
            <person name="Liolios K."/>
            <person name="Ivanova N."/>
            <person name="Mavromatis K."/>
            <person name="Chen A."/>
            <person name="Palaniappan K."/>
            <person name="Land M."/>
            <person name="Hauser L."/>
            <person name="Chang Y.J."/>
            <person name="Jeffries C.D."/>
            <person name="Detter J.C."/>
            <person name="Rohde M."/>
            <person name="Goker M."/>
            <person name="Bristow J."/>
            <person name="Eisen J.A."/>
            <person name="Markowitz V."/>
            <person name="Hugenholtz P."/>
            <person name="Klenk H.P."/>
            <person name="Kyrpides N.C."/>
        </authorList>
    </citation>
    <scope>NUCLEOTIDE SEQUENCE [LARGE SCALE GENOMIC DNA]</scope>
    <source>
        <strain evidence="2">ATCC 33309 / DSM 7299 / CCUG 15893 / LMG 7604 / NCTC 12251 / CI</strain>
    </source>
</reference>
<dbReference type="AlphaFoldDB" id="D5V5B5"/>
<dbReference type="Proteomes" id="UP000000939">
    <property type="component" value="Chromosome"/>
</dbReference>
<evidence type="ECO:0000313" key="1">
    <source>
        <dbReference type="EMBL" id="ADG93050.1"/>
    </source>
</evidence>
<dbReference type="KEGG" id="ant:Arnit_1392"/>
<dbReference type="EMBL" id="CP001999">
    <property type="protein sequence ID" value="ADG93050.1"/>
    <property type="molecule type" value="Genomic_DNA"/>
</dbReference>
<gene>
    <name evidence="1" type="ordered locus">Arnit_1392</name>
</gene>
<sequence length="123" mass="14601">MNINLVHFIVPCIDSVIAKNFYKRIFNFKSVKAENKNIIVTVNEKLKFELEETQEYTNNHYVFEVDETSFDELIVNIKKEKLLFGDNINELNNKKVRQSSSKKEIFFIDPNSHLFQIYAKISY</sequence>
<name>D5V5B5_ARCNC</name>
<accession>D5V5B5</accession>
<dbReference type="Gene3D" id="3.10.180.10">
    <property type="entry name" value="2,3-Dihydroxybiphenyl 1,2-Dioxygenase, domain 1"/>
    <property type="match status" value="1"/>
</dbReference>